<evidence type="ECO:0000259" key="8">
    <source>
        <dbReference type="Pfam" id="PF01435"/>
    </source>
</evidence>
<dbReference type="GO" id="GO:0004222">
    <property type="term" value="F:metalloendopeptidase activity"/>
    <property type="evidence" value="ECO:0007669"/>
    <property type="project" value="InterPro"/>
</dbReference>
<evidence type="ECO:0000256" key="3">
    <source>
        <dbReference type="ARBA" id="ARBA00022801"/>
    </source>
</evidence>
<evidence type="ECO:0000256" key="7">
    <source>
        <dbReference type="SAM" id="SignalP"/>
    </source>
</evidence>
<dbReference type="GO" id="GO:0016020">
    <property type="term" value="C:membrane"/>
    <property type="evidence" value="ECO:0007669"/>
    <property type="project" value="TreeGrafter"/>
</dbReference>
<keyword evidence="2" id="KW-0479">Metal-binding</keyword>
<gene>
    <name evidence="9" type="ORF">COA17_05185</name>
</gene>
<keyword evidence="1 6" id="KW-0645">Protease</keyword>
<keyword evidence="7" id="KW-0732">Signal</keyword>
<reference evidence="9 10" key="1">
    <citation type="submission" date="2017-09" db="EMBL/GenBank/DDBJ databases">
        <title>Sphingomonas ginsenosidimutans KACC 14949, whole genome shotgun sequence.</title>
        <authorList>
            <person name="Feng G."/>
            <person name="Zhu H."/>
        </authorList>
    </citation>
    <scope>NUCLEOTIDE SEQUENCE [LARGE SCALE GENOMIC DNA]</scope>
    <source>
        <strain evidence="9 10">KACC 14949</strain>
    </source>
</reference>
<evidence type="ECO:0000256" key="1">
    <source>
        <dbReference type="ARBA" id="ARBA00022670"/>
    </source>
</evidence>
<evidence type="ECO:0000256" key="4">
    <source>
        <dbReference type="ARBA" id="ARBA00022833"/>
    </source>
</evidence>
<evidence type="ECO:0000256" key="2">
    <source>
        <dbReference type="ARBA" id="ARBA00022723"/>
    </source>
</evidence>
<feature type="domain" description="Peptidase M48" evidence="8">
    <location>
        <begin position="88"/>
        <end position="255"/>
    </location>
</feature>
<dbReference type="Proteomes" id="UP000218784">
    <property type="component" value="Unassembled WGS sequence"/>
</dbReference>
<comment type="caution">
    <text evidence="9">The sequence shown here is derived from an EMBL/GenBank/DDBJ whole genome shotgun (WGS) entry which is preliminary data.</text>
</comment>
<keyword evidence="10" id="KW-1185">Reference proteome</keyword>
<dbReference type="InterPro" id="IPR011990">
    <property type="entry name" value="TPR-like_helical_dom_sf"/>
</dbReference>
<dbReference type="PANTHER" id="PTHR22726">
    <property type="entry name" value="METALLOENDOPEPTIDASE OMA1"/>
    <property type="match status" value="1"/>
</dbReference>
<dbReference type="GO" id="GO:0051603">
    <property type="term" value="P:proteolysis involved in protein catabolic process"/>
    <property type="evidence" value="ECO:0007669"/>
    <property type="project" value="TreeGrafter"/>
</dbReference>
<protein>
    <submittedName>
        <fullName evidence="9">Peptidase M48</fullName>
    </submittedName>
</protein>
<dbReference type="Gene3D" id="1.25.40.10">
    <property type="entry name" value="Tetratricopeptide repeat domain"/>
    <property type="match status" value="1"/>
</dbReference>
<feature type="chain" id="PRO_5012833605" evidence="7">
    <location>
        <begin position="21"/>
        <end position="398"/>
    </location>
</feature>
<comment type="similarity">
    <text evidence="6">Belongs to the peptidase M48 family.</text>
</comment>
<dbReference type="CDD" id="cd07324">
    <property type="entry name" value="M48C_Oma1-like"/>
    <property type="match status" value="1"/>
</dbReference>
<dbReference type="InterPro" id="IPR001915">
    <property type="entry name" value="Peptidase_M48"/>
</dbReference>
<sequence>MNAALTALALALAAPGGAGATKPAPPPPPYAGVYQPQGVDEIGLWREDDEREAKLAHSPLVIHDEALTGYVCRVLCAAVGEDRCNATRVYVVRVPVFNASMSPNGTMLVYSGLLLRVRSESELAAVLGHEFGHFEKRHLLSQFKARRTGTDLLSWAAVLGSMAGPQGARSFNDLQLSVLGNIYRFGRDQEREADLVGLGYLNASTMRPGAASRVWRTLIQEREASAAARGLRKPDFNRVAFFDSHPPDGERADYLYALAAPDGETRDEGTERYAAAMAPWLPPFLDDQIKLNDFGASDFIITHLAESGWTAPLWRARGDLFRRRGQPRDLMNAADFYAKAVALDPQLAEAQRGLGLSLVKTGRTMEGAAALRRYLHLKPGAADAAMIGMILSTIGEAK</sequence>
<accession>A0A2A4I4C5</accession>
<dbReference type="GO" id="GO:0046872">
    <property type="term" value="F:metal ion binding"/>
    <property type="evidence" value="ECO:0007669"/>
    <property type="project" value="UniProtKB-KW"/>
</dbReference>
<dbReference type="RefSeq" id="WP_096610530.1">
    <property type="nucleotide sequence ID" value="NZ_NWVD01000001.1"/>
</dbReference>
<dbReference type="EMBL" id="NWVD01000001">
    <property type="protein sequence ID" value="PCG10768.1"/>
    <property type="molecule type" value="Genomic_DNA"/>
</dbReference>
<dbReference type="Pfam" id="PF01435">
    <property type="entry name" value="Peptidase_M48"/>
    <property type="match status" value="1"/>
</dbReference>
<organism evidence="9 10">
    <name type="scientific">Sphingomonas ginsenosidimutans</name>
    <dbReference type="NCBI Taxonomy" id="862134"/>
    <lineage>
        <taxon>Bacteria</taxon>
        <taxon>Pseudomonadati</taxon>
        <taxon>Pseudomonadota</taxon>
        <taxon>Alphaproteobacteria</taxon>
        <taxon>Sphingomonadales</taxon>
        <taxon>Sphingomonadaceae</taxon>
        <taxon>Sphingomonas</taxon>
    </lineage>
</organism>
<keyword evidence="3 6" id="KW-0378">Hydrolase</keyword>
<evidence type="ECO:0000313" key="10">
    <source>
        <dbReference type="Proteomes" id="UP000218784"/>
    </source>
</evidence>
<keyword evidence="5 6" id="KW-0482">Metalloprotease</keyword>
<dbReference type="AlphaFoldDB" id="A0A2A4I4C5"/>
<name>A0A2A4I4C5_9SPHN</name>
<proteinExistence type="inferred from homology"/>
<dbReference type="Gene3D" id="3.30.2010.10">
    <property type="entry name" value="Metalloproteases ('zincins'), catalytic domain"/>
    <property type="match status" value="1"/>
</dbReference>
<evidence type="ECO:0000313" key="9">
    <source>
        <dbReference type="EMBL" id="PCG10768.1"/>
    </source>
</evidence>
<dbReference type="SUPFAM" id="SSF48452">
    <property type="entry name" value="TPR-like"/>
    <property type="match status" value="1"/>
</dbReference>
<keyword evidence="4 6" id="KW-0862">Zinc</keyword>
<feature type="signal peptide" evidence="7">
    <location>
        <begin position="1"/>
        <end position="20"/>
    </location>
</feature>
<comment type="cofactor">
    <cofactor evidence="6">
        <name>Zn(2+)</name>
        <dbReference type="ChEBI" id="CHEBI:29105"/>
    </cofactor>
    <text evidence="6">Binds 1 zinc ion per subunit.</text>
</comment>
<evidence type="ECO:0000256" key="5">
    <source>
        <dbReference type="ARBA" id="ARBA00023049"/>
    </source>
</evidence>
<dbReference type="PANTHER" id="PTHR22726:SF1">
    <property type="entry name" value="METALLOENDOPEPTIDASE OMA1, MITOCHONDRIAL"/>
    <property type="match status" value="1"/>
</dbReference>
<evidence type="ECO:0000256" key="6">
    <source>
        <dbReference type="RuleBase" id="RU003983"/>
    </source>
</evidence>
<dbReference type="InterPro" id="IPR051156">
    <property type="entry name" value="Mito/Outer_Membr_Metalloprot"/>
</dbReference>